<evidence type="ECO:0000256" key="1">
    <source>
        <dbReference type="ARBA" id="ARBA00009183"/>
    </source>
</evidence>
<dbReference type="GO" id="GO:0004499">
    <property type="term" value="F:N,N-dimethylaniline monooxygenase activity"/>
    <property type="evidence" value="ECO:0007669"/>
    <property type="project" value="InterPro"/>
</dbReference>
<dbReference type="InterPro" id="IPR036188">
    <property type="entry name" value="FAD/NAD-bd_sf"/>
</dbReference>
<feature type="transmembrane region" description="Helical" evidence="6">
    <location>
        <begin position="41"/>
        <end position="60"/>
    </location>
</feature>
<name>A0A914DK26_9BILA</name>
<evidence type="ECO:0000256" key="6">
    <source>
        <dbReference type="SAM" id="Phobius"/>
    </source>
</evidence>
<dbReference type="GO" id="GO:0050661">
    <property type="term" value="F:NADP binding"/>
    <property type="evidence" value="ECO:0007669"/>
    <property type="project" value="InterPro"/>
</dbReference>
<dbReference type="WBParaSite" id="ACRNAN_scaffold2926.g9193.t1">
    <property type="protein sequence ID" value="ACRNAN_scaffold2926.g9193.t1"/>
    <property type="gene ID" value="ACRNAN_scaffold2926.g9193"/>
</dbReference>
<dbReference type="Gene3D" id="3.50.50.60">
    <property type="entry name" value="FAD/NAD(P)-binding domain"/>
    <property type="match status" value="1"/>
</dbReference>
<dbReference type="PANTHER" id="PTHR23023">
    <property type="entry name" value="DIMETHYLANILINE MONOOXYGENASE"/>
    <property type="match status" value="1"/>
</dbReference>
<protein>
    <recommendedName>
        <fullName evidence="5">Flavin-containing monooxygenase</fullName>
        <ecNumber evidence="5">1.-.-.-</ecNumber>
    </recommendedName>
</protein>
<evidence type="ECO:0000313" key="8">
    <source>
        <dbReference type="WBParaSite" id="ACRNAN_scaffold2926.g9193.t1"/>
    </source>
</evidence>
<dbReference type="AlphaFoldDB" id="A0A914DK26"/>
<organism evidence="7 8">
    <name type="scientific">Acrobeloides nanus</name>
    <dbReference type="NCBI Taxonomy" id="290746"/>
    <lineage>
        <taxon>Eukaryota</taxon>
        <taxon>Metazoa</taxon>
        <taxon>Ecdysozoa</taxon>
        <taxon>Nematoda</taxon>
        <taxon>Chromadorea</taxon>
        <taxon>Rhabditida</taxon>
        <taxon>Tylenchina</taxon>
        <taxon>Cephalobomorpha</taxon>
        <taxon>Cephaloboidea</taxon>
        <taxon>Cephalobidae</taxon>
        <taxon>Acrobeloides</taxon>
    </lineage>
</organism>
<evidence type="ECO:0000256" key="3">
    <source>
        <dbReference type="ARBA" id="ARBA00022827"/>
    </source>
</evidence>
<keyword evidence="6" id="KW-0812">Transmembrane</keyword>
<evidence type="ECO:0000256" key="2">
    <source>
        <dbReference type="ARBA" id="ARBA00022630"/>
    </source>
</evidence>
<keyword evidence="3 5" id="KW-0274">FAD</keyword>
<evidence type="ECO:0000256" key="5">
    <source>
        <dbReference type="RuleBase" id="RU361177"/>
    </source>
</evidence>
<reference evidence="8" key="1">
    <citation type="submission" date="2022-11" db="UniProtKB">
        <authorList>
            <consortium name="WormBaseParasite"/>
        </authorList>
    </citation>
    <scope>IDENTIFICATION</scope>
</reference>
<evidence type="ECO:0000313" key="7">
    <source>
        <dbReference type="Proteomes" id="UP000887540"/>
    </source>
</evidence>
<evidence type="ECO:0000256" key="4">
    <source>
        <dbReference type="ARBA" id="ARBA00023002"/>
    </source>
</evidence>
<comment type="similarity">
    <text evidence="1 5">Belongs to the FMO family.</text>
</comment>
<proteinExistence type="inferred from homology"/>
<keyword evidence="2 5" id="KW-0285">Flavoprotein</keyword>
<keyword evidence="6" id="KW-1133">Transmembrane helix</keyword>
<dbReference type="GO" id="GO:0050660">
    <property type="term" value="F:flavin adenine dinucleotide binding"/>
    <property type="evidence" value="ECO:0007669"/>
    <property type="project" value="InterPro"/>
</dbReference>
<dbReference type="Proteomes" id="UP000887540">
    <property type="component" value="Unplaced"/>
</dbReference>
<keyword evidence="5" id="KW-0503">Monooxygenase</keyword>
<dbReference type="EC" id="1.-.-.-" evidence="5"/>
<sequence length="172" mass="20601">MVIYCTGYRYNFPFLDSDIIKVKNDGKVVTPLFEHVAHRDFLNSFFIIGLNFWAITSLLFESQIRFAIALIKGEASGFTENDIKAWEGKRTRALLENNESLRHFHCFEHPSTCHQWEYFDQLLKYANVKNWVPPVFSKISMHFTEAWRKQPCEYRKVRYKILNEEEFEFEKI</sequence>
<keyword evidence="4 5" id="KW-0560">Oxidoreductase</keyword>
<dbReference type="InterPro" id="IPR050346">
    <property type="entry name" value="FMO-like"/>
</dbReference>
<keyword evidence="7" id="KW-1185">Reference proteome</keyword>
<accession>A0A914DK26</accession>
<comment type="cofactor">
    <cofactor evidence="5">
        <name>FAD</name>
        <dbReference type="ChEBI" id="CHEBI:57692"/>
    </cofactor>
</comment>
<dbReference type="InterPro" id="IPR020946">
    <property type="entry name" value="Flavin_mOase-like"/>
</dbReference>
<keyword evidence="6" id="KW-0472">Membrane</keyword>
<dbReference type="Pfam" id="PF00743">
    <property type="entry name" value="FMO-like"/>
    <property type="match status" value="1"/>
</dbReference>